<dbReference type="Proteomes" id="UP000824125">
    <property type="component" value="Unassembled WGS sequence"/>
</dbReference>
<dbReference type="InterPro" id="IPR001412">
    <property type="entry name" value="aa-tRNA-synth_I_CS"/>
</dbReference>
<evidence type="ECO:0000256" key="4">
    <source>
        <dbReference type="ARBA" id="ARBA00022840"/>
    </source>
</evidence>
<dbReference type="InterPro" id="IPR011035">
    <property type="entry name" value="Ribosomal_bL25/Gln-tRNA_synth"/>
</dbReference>
<dbReference type="Pfam" id="PF00749">
    <property type="entry name" value="tRNA-synt_1c"/>
    <property type="match status" value="1"/>
</dbReference>
<evidence type="ECO:0000256" key="1">
    <source>
        <dbReference type="ARBA" id="ARBA00022490"/>
    </source>
</evidence>
<feature type="short sequence motif" description="'HIGH' region" evidence="8">
    <location>
        <begin position="35"/>
        <end position="45"/>
    </location>
</feature>
<evidence type="ECO:0000313" key="14">
    <source>
        <dbReference type="Proteomes" id="UP000824125"/>
    </source>
</evidence>
<dbReference type="GO" id="GO:0005524">
    <property type="term" value="F:ATP binding"/>
    <property type="evidence" value="ECO:0007669"/>
    <property type="project" value="UniProtKB-UniRule"/>
</dbReference>
<keyword evidence="1 8" id="KW-0963">Cytoplasm</keyword>
<evidence type="ECO:0000313" key="13">
    <source>
        <dbReference type="EMBL" id="HIU69589.1"/>
    </source>
</evidence>
<dbReference type="FunFam" id="3.90.800.10:FF:000001">
    <property type="entry name" value="Glutamine--tRNA ligase"/>
    <property type="match status" value="1"/>
</dbReference>
<comment type="subunit">
    <text evidence="8">Monomer.</text>
</comment>
<feature type="binding site" evidence="8">
    <location>
        <begin position="42"/>
        <end position="48"/>
    </location>
    <ligand>
        <name>ATP</name>
        <dbReference type="ChEBI" id="CHEBI:30616"/>
    </ligand>
</feature>
<dbReference type="GO" id="GO:0006425">
    <property type="term" value="P:glutaminyl-tRNA aminoacylation"/>
    <property type="evidence" value="ECO:0007669"/>
    <property type="project" value="UniProtKB-UniRule"/>
</dbReference>
<evidence type="ECO:0000256" key="8">
    <source>
        <dbReference type="HAMAP-Rule" id="MF_00126"/>
    </source>
</evidence>
<dbReference type="Gene3D" id="1.10.1160.10">
    <property type="entry name" value="Glutamyl-trna Synthetase, Domain 2"/>
    <property type="match status" value="1"/>
</dbReference>
<dbReference type="SUPFAM" id="SSF52374">
    <property type="entry name" value="Nucleotidylyl transferase"/>
    <property type="match status" value="1"/>
</dbReference>
<feature type="binding site" evidence="8">
    <location>
        <position position="212"/>
    </location>
    <ligand>
        <name>L-glutamine</name>
        <dbReference type="ChEBI" id="CHEBI:58359"/>
    </ligand>
</feature>
<dbReference type="GO" id="GO:0004819">
    <property type="term" value="F:glutamine-tRNA ligase activity"/>
    <property type="evidence" value="ECO:0007669"/>
    <property type="project" value="UniProtKB-UniRule"/>
</dbReference>
<protein>
    <recommendedName>
        <fullName evidence="8">Glutamine--tRNA ligase</fullName>
        <ecNumber evidence="8">6.1.1.18</ecNumber>
    </recommendedName>
    <alternativeName>
        <fullName evidence="8">Glutaminyl-tRNA synthetase</fullName>
        <shortName evidence="8">GlnRS</shortName>
    </alternativeName>
</protein>
<dbReference type="InterPro" id="IPR020058">
    <property type="entry name" value="Glu/Gln-tRNA-synth_Ib_cat-dom"/>
</dbReference>
<evidence type="ECO:0000256" key="7">
    <source>
        <dbReference type="ARBA" id="ARBA00048270"/>
    </source>
</evidence>
<comment type="subcellular location">
    <subcellularLocation>
        <location evidence="8">Cytoplasm</location>
    </subcellularLocation>
</comment>
<dbReference type="InterPro" id="IPR000924">
    <property type="entry name" value="Glu/Gln-tRNA-synth"/>
</dbReference>
<dbReference type="PANTHER" id="PTHR43097:SF5">
    <property type="entry name" value="GLUTAMATE--TRNA LIGASE"/>
    <property type="match status" value="1"/>
</dbReference>
<dbReference type="HAMAP" id="MF_00126">
    <property type="entry name" value="Gln_tRNA_synth"/>
    <property type="match status" value="1"/>
</dbReference>
<keyword evidence="6 8" id="KW-0030">Aminoacyl-tRNA synthetase</keyword>
<comment type="caution">
    <text evidence="8">Lacks conserved residue(s) required for the propagation of feature annotation.</text>
</comment>
<comment type="similarity">
    <text evidence="8 9">Belongs to the class-I aminoacyl-tRNA synthetase family.</text>
</comment>
<evidence type="ECO:0000259" key="12">
    <source>
        <dbReference type="Pfam" id="PF20974"/>
    </source>
</evidence>
<dbReference type="PRINTS" id="PR00987">
    <property type="entry name" value="TRNASYNTHGLU"/>
</dbReference>
<evidence type="ECO:0000256" key="2">
    <source>
        <dbReference type="ARBA" id="ARBA00022598"/>
    </source>
</evidence>
<feature type="binding site" evidence="8">
    <location>
        <position position="68"/>
    </location>
    <ligand>
        <name>L-glutamine</name>
        <dbReference type="ChEBI" id="CHEBI:58359"/>
    </ligand>
</feature>
<reference evidence="13" key="1">
    <citation type="submission" date="2020-10" db="EMBL/GenBank/DDBJ databases">
        <authorList>
            <person name="Gilroy R."/>
        </authorList>
    </citation>
    <scope>NUCLEOTIDE SEQUENCE</scope>
    <source>
        <strain evidence="13">CHK176-6737</strain>
    </source>
</reference>
<feature type="domain" description="Glutamyl/glutaminyl-tRNA synthetase class Ib catalytic" evidence="10">
    <location>
        <begin position="29"/>
        <end position="337"/>
    </location>
</feature>
<dbReference type="CDD" id="cd00807">
    <property type="entry name" value="GlnRS_core"/>
    <property type="match status" value="1"/>
</dbReference>
<dbReference type="InterPro" id="IPR014729">
    <property type="entry name" value="Rossmann-like_a/b/a_fold"/>
</dbReference>
<gene>
    <name evidence="8" type="primary">glnS</name>
    <name evidence="13" type="ORF">IAD23_06495</name>
</gene>
<dbReference type="InterPro" id="IPR020059">
    <property type="entry name" value="Glu/Gln-tRNA-synth_Ib_codon-bd"/>
</dbReference>
<dbReference type="InterPro" id="IPR050132">
    <property type="entry name" value="Gln/Glu-tRNA_Ligase"/>
</dbReference>
<evidence type="ECO:0000259" key="11">
    <source>
        <dbReference type="Pfam" id="PF03950"/>
    </source>
</evidence>
<dbReference type="PANTHER" id="PTHR43097">
    <property type="entry name" value="GLUTAMINE-TRNA LIGASE"/>
    <property type="match status" value="1"/>
</dbReference>
<dbReference type="FunFam" id="3.40.50.620:FF:000037">
    <property type="entry name" value="Glutamine--tRNA ligase cytoplasmic"/>
    <property type="match status" value="1"/>
</dbReference>
<dbReference type="FunFam" id="1.10.1160.10:FF:000001">
    <property type="entry name" value="Glutamine--tRNA ligase"/>
    <property type="match status" value="1"/>
</dbReference>
<proteinExistence type="inferred from homology"/>
<dbReference type="Pfam" id="PF03950">
    <property type="entry name" value="tRNA-synt_1c_C"/>
    <property type="match status" value="1"/>
</dbReference>
<dbReference type="GO" id="GO:0006424">
    <property type="term" value="P:glutamyl-tRNA aminoacylation"/>
    <property type="evidence" value="ECO:0007669"/>
    <property type="project" value="UniProtKB-UniRule"/>
</dbReference>
<dbReference type="FunFam" id="2.40.240.10:FF:000001">
    <property type="entry name" value="Glutamine--tRNA ligase"/>
    <property type="match status" value="1"/>
</dbReference>
<keyword evidence="5 8" id="KW-0648">Protein biosynthesis</keyword>
<dbReference type="EC" id="6.1.1.18" evidence="8"/>
<dbReference type="NCBIfam" id="TIGR00440">
    <property type="entry name" value="glnS"/>
    <property type="match status" value="1"/>
</dbReference>
<keyword evidence="3 8" id="KW-0547">Nucleotide-binding</keyword>
<dbReference type="InterPro" id="IPR004514">
    <property type="entry name" value="Gln-tRNA-synth"/>
</dbReference>
<evidence type="ECO:0000256" key="3">
    <source>
        <dbReference type="ARBA" id="ARBA00022741"/>
    </source>
</evidence>
<organism evidence="13 14">
    <name type="scientific">Candidatus Scybalenecus merdavium</name>
    <dbReference type="NCBI Taxonomy" id="2840939"/>
    <lineage>
        <taxon>Bacteria</taxon>
        <taxon>Bacillati</taxon>
        <taxon>Bacillota</taxon>
        <taxon>Clostridia</taxon>
        <taxon>Eubacteriales</taxon>
        <taxon>Oscillospiraceae</taxon>
        <taxon>Oscillospiraceae incertae sedis</taxon>
        <taxon>Candidatus Scybalenecus</taxon>
    </lineage>
</organism>
<keyword evidence="4 8" id="KW-0067">ATP-binding</keyword>
<dbReference type="InterPro" id="IPR049437">
    <property type="entry name" value="tRNA-synt_1c_C2"/>
</dbReference>
<dbReference type="Gene3D" id="2.40.240.10">
    <property type="entry name" value="Ribosomal Protein L25, Chain P"/>
    <property type="match status" value="2"/>
</dbReference>
<evidence type="ECO:0000256" key="5">
    <source>
        <dbReference type="ARBA" id="ARBA00022917"/>
    </source>
</evidence>
<dbReference type="InterPro" id="IPR020061">
    <property type="entry name" value="Glu_tRNA_lig_a-bdl"/>
</dbReference>
<feature type="domain" description="Glutamyl/glutaminyl-tRNA synthetase class Ib anti-codon binding" evidence="11">
    <location>
        <begin position="340"/>
        <end position="440"/>
    </location>
</feature>
<dbReference type="GO" id="GO:0005829">
    <property type="term" value="C:cytosol"/>
    <property type="evidence" value="ECO:0007669"/>
    <property type="project" value="TreeGrafter"/>
</dbReference>
<dbReference type="PROSITE" id="PS00178">
    <property type="entry name" value="AA_TRNA_LIGASE_I"/>
    <property type="match status" value="1"/>
</dbReference>
<dbReference type="SUPFAM" id="SSF50715">
    <property type="entry name" value="Ribosomal protein L25-like"/>
    <property type="match status" value="1"/>
</dbReference>
<dbReference type="Pfam" id="PF20974">
    <property type="entry name" value="tRNA-synt_1c_C2"/>
    <property type="match status" value="1"/>
</dbReference>
<keyword evidence="2 8" id="KW-0436">Ligase</keyword>
<dbReference type="InterPro" id="IPR020056">
    <property type="entry name" value="Rbsml_bL25/Gln-tRNA_synth_N"/>
</dbReference>
<evidence type="ECO:0000256" key="6">
    <source>
        <dbReference type="ARBA" id="ARBA00023146"/>
    </source>
</evidence>
<accession>A0A9D1SNX9</accession>
<comment type="caution">
    <text evidence="13">The sequence shown here is derived from an EMBL/GenBank/DDBJ whole genome shotgun (WGS) entry which is preliminary data.</text>
</comment>
<evidence type="ECO:0000256" key="9">
    <source>
        <dbReference type="RuleBase" id="RU363037"/>
    </source>
</evidence>
<feature type="short sequence motif" description="'KMSKS' region" evidence="8">
    <location>
        <begin position="268"/>
        <end position="272"/>
    </location>
</feature>
<sequence>MEETTEKKPTNFIEDFIDEDLENGVYQAVQTRFPPEPNGYLHIGHAKAICINFGIKEKYHGVCNLRFDDTNPTKEDTEYVEAIEKDIHWLGFDYDNVYYASDYFDFLYECAVKLIKKGKAFVCDLTPQEQREYRGTLTEPGKESPYRNRSIEENLDLFERMKNGEFPAGSRVLRAKIDMASSNLNMRDPIIYRIMYAHHHRTGDKWCIYPMYDFAHPLSDACEKVTHSLCSLEFENHRPLYDWFVNELIDGQKPRQIEFARMNLNYTLTSKRKCLKLVQDKIVTGWDDPRMATLSGMRRRGYPAAAIRDFCERIGVSKAYSVIDFALLEACVRDNLNAGAPRAMAILDPIKLIIDNYPDDKTEEMECELHPDHPEYGTRKLPFCKELYIERADFMAEPVKKYFRLFPGNEVRLIKAYFVTCTGYETDENGNVTCVHCTYDPASYGGNSPDGRKVKGTIHWVSARDNMPAEVRLYDRLFNVPNPSDEEGVSSFEENLNPNSLQVIENAVVEKSLAGAPVEKTYQFMRNGYFCVDPDSKDGKLVFNRTASLRDSFKPNK</sequence>
<name>A0A9D1SNX9_9FIRM</name>
<dbReference type="NCBIfam" id="NF011291">
    <property type="entry name" value="PRK14703.1"/>
    <property type="match status" value="1"/>
</dbReference>
<feature type="binding site" evidence="8">
    <location>
        <begin position="36"/>
        <end position="38"/>
    </location>
    <ligand>
        <name>ATP</name>
        <dbReference type="ChEBI" id="CHEBI:30616"/>
    </ligand>
</feature>
<dbReference type="Gene3D" id="3.90.800.10">
    <property type="entry name" value="Glutamyl-tRNA Synthetase, Domain 3"/>
    <property type="match status" value="1"/>
</dbReference>
<dbReference type="Gene3D" id="3.40.50.620">
    <property type="entry name" value="HUPs"/>
    <property type="match status" value="1"/>
</dbReference>
<dbReference type="InterPro" id="IPR022861">
    <property type="entry name" value="Gln_tRNA_ligase_bac"/>
</dbReference>
<feature type="domain" description="tRNA synthetases class I (E and Q) anti-codon binding" evidence="12">
    <location>
        <begin position="457"/>
        <end position="533"/>
    </location>
</feature>
<reference evidence="13" key="2">
    <citation type="journal article" date="2021" name="PeerJ">
        <title>Extensive microbial diversity within the chicken gut microbiome revealed by metagenomics and culture.</title>
        <authorList>
            <person name="Gilroy R."/>
            <person name="Ravi A."/>
            <person name="Getino M."/>
            <person name="Pursley I."/>
            <person name="Horton D.L."/>
            <person name="Alikhan N.F."/>
            <person name="Baker D."/>
            <person name="Gharbi K."/>
            <person name="Hall N."/>
            <person name="Watson M."/>
            <person name="Adriaenssens E.M."/>
            <person name="Foster-Nyarko E."/>
            <person name="Jarju S."/>
            <person name="Secka A."/>
            <person name="Antonio M."/>
            <person name="Oren A."/>
            <person name="Chaudhuri R.R."/>
            <person name="La Ragione R."/>
            <person name="Hildebrand F."/>
            <person name="Pallen M.J."/>
        </authorList>
    </citation>
    <scope>NUCLEOTIDE SEQUENCE</scope>
    <source>
        <strain evidence="13">CHK176-6737</strain>
    </source>
</reference>
<dbReference type="EMBL" id="DVNM01000035">
    <property type="protein sequence ID" value="HIU69589.1"/>
    <property type="molecule type" value="Genomic_DNA"/>
</dbReference>
<evidence type="ECO:0000259" key="10">
    <source>
        <dbReference type="Pfam" id="PF00749"/>
    </source>
</evidence>
<dbReference type="AlphaFoldDB" id="A0A9D1SNX9"/>
<comment type="catalytic activity">
    <reaction evidence="7 8">
        <text>tRNA(Gln) + L-glutamine + ATP = L-glutaminyl-tRNA(Gln) + AMP + diphosphate</text>
        <dbReference type="Rhea" id="RHEA:20121"/>
        <dbReference type="Rhea" id="RHEA-COMP:9662"/>
        <dbReference type="Rhea" id="RHEA-COMP:9681"/>
        <dbReference type="ChEBI" id="CHEBI:30616"/>
        <dbReference type="ChEBI" id="CHEBI:33019"/>
        <dbReference type="ChEBI" id="CHEBI:58359"/>
        <dbReference type="ChEBI" id="CHEBI:78442"/>
        <dbReference type="ChEBI" id="CHEBI:78521"/>
        <dbReference type="ChEBI" id="CHEBI:456215"/>
        <dbReference type="EC" id="6.1.1.18"/>
    </reaction>
</comment>